<comment type="caution">
    <text evidence="1">The sequence shown here is derived from an EMBL/GenBank/DDBJ whole genome shotgun (WGS) entry which is preliminary data.</text>
</comment>
<dbReference type="Proteomes" id="UP000244066">
    <property type="component" value="Unassembled WGS sequence"/>
</dbReference>
<sequence length="168" mass="18507">MHVPQGLFWLKNLQSAKVLKVRIQHDDVSVEFDGNYEEVWLSVNKYLSEVYPSLSLLKRFVGAVDVSYLMSLLSGKAQVVNGRVTVTAQADAKKKILLCLAAAYVGKILGLLEREALSPKEVSVATGLEERVTRARLSEMRRLGLVAKVDGGRYAFNISAVNVLAEEA</sequence>
<accession>A0A2R7Y2M1</accession>
<dbReference type="EMBL" id="NDWU01000013">
    <property type="protein sequence ID" value="PUA31748.1"/>
    <property type="molecule type" value="Genomic_DNA"/>
</dbReference>
<evidence type="ECO:0000313" key="1">
    <source>
        <dbReference type="EMBL" id="PUA31748.1"/>
    </source>
</evidence>
<proteinExistence type="predicted"/>
<dbReference type="InterPro" id="IPR036390">
    <property type="entry name" value="WH_DNA-bd_sf"/>
</dbReference>
<dbReference type="SUPFAM" id="SSF46785">
    <property type="entry name" value="Winged helix' DNA-binding domain"/>
    <property type="match status" value="1"/>
</dbReference>
<protein>
    <submittedName>
        <fullName evidence="1">Uncharacterized protein</fullName>
    </submittedName>
</protein>
<gene>
    <name evidence="1" type="ORF">B9J98_05355</name>
</gene>
<reference evidence="1 2" key="1">
    <citation type="submission" date="2017-04" db="EMBL/GenBank/DDBJ databases">
        <title>Draft Aigarchaeota genome from a New Zealand hot spring.</title>
        <authorList>
            <person name="Reysenbach A.-L."/>
            <person name="Donaho J.A."/>
            <person name="Gerhart J."/>
            <person name="Kelley J.F."/>
            <person name="Kouba K."/>
            <person name="Podar M."/>
            <person name="Stott M."/>
        </authorList>
    </citation>
    <scope>NUCLEOTIDE SEQUENCE [LARGE SCALE GENOMIC DNA]</scope>
    <source>
        <strain evidence="1">NZ13_MG1</strain>
    </source>
</reference>
<name>A0A2R7Y2M1_9ARCH</name>
<evidence type="ECO:0000313" key="2">
    <source>
        <dbReference type="Proteomes" id="UP000244066"/>
    </source>
</evidence>
<organism evidence="1 2">
    <name type="scientific">Candidatus Terraquivivens tikiterensis</name>
    <dbReference type="NCBI Taxonomy" id="1980982"/>
    <lineage>
        <taxon>Archaea</taxon>
        <taxon>Nitrososphaerota</taxon>
        <taxon>Candidatus Wolframiiraptoraceae</taxon>
        <taxon>Candidatus Terraquivivens</taxon>
    </lineage>
</organism>
<dbReference type="AlphaFoldDB" id="A0A2R7Y2M1"/>